<dbReference type="PROSITE" id="PS00653">
    <property type="entry name" value="GLYCOSYL_HYDROL_F1_2"/>
    <property type="match status" value="1"/>
</dbReference>
<feature type="binding site" evidence="10">
    <location>
        <position position="148"/>
    </location>
    <ligand>
        <name>substrate</name>
    </ligand>
</feature>
<evidence type="ECO:0000256" key="1">
    <source>
        <dbReference type="ARBA" id="ARBA00000448"/>
    </source>
</evidence>
<dbReference type="FunFam" id="3.20.20.80:FF:000004">
    <property type="entry name" value="Beta-glucosidase 6-phospho-beta-glucosidase"/>
    <property type="match status" value="1"/>
</dbReference>
<dbReference type="InterPro" id="IPR001360">
    <property type="entry name" value="Glyco_hydro_1"/>
</dbReference>
<dbReference type="GO" id="GO:0030245">
    <property type="term" value="P:cellulose catabolic process"/>
    <property type="evidence" value="ECO:0007669"/>
    <property type="project" value="UniProtKB-KW"/>
</dbReference>
<evidence type="ECO:0000313" key="12">
    <source>
        <dbReference type="EMBL" id="PRY25634.1"/>
    </source>
</evidence>
<comment type="catalytic activity">
    <reaction evidence="1 11">
        <text>Hydrolysis of terminal, non-reducing beta-D-glucosyl residues with release of beta-D-glucose.</text>
        <dbReference type="EC" id="3.2.1.21"/>
    </reaction>
</comment>
<keyword evidence="13" id="KW-1185">Reference proteome</keyword>
<keyword evidence="4 11" id="KW-0378">Hydrolase</keyword>
<protein>
    <recommendedName>
        <fullName evidence="3 11">Beta-glucosidase</fullName>
        <ecNumber evidence="3 11">3.2.1.21</ecNumber>
    </recommendedName>
</protein>
<dbReference type="GO" id="GO:0008422">
    <property type="term" value="F:beta-glucosidase activity"/>
    <property type="evidence" value="ECO:0007669"/>
    <property type="project" value="UniProtKB-EC"/>
</dbReference>
<accession>A0A2T0RWT1</accession>
<dbReference type="GO" id="GO:0005829">
    <property type="term" value="C:cytosol"/>
    <property type="evidence" value="ECO:0007669"/>
    <property type="project" value="TreeGrafter"/>
</dbReference>
<dbReference type="InterPro" id="IPR033132">
    <property type="entry name" value="GH_1_N_CS"/>
</dbReference>
<keyword evidence="5" id="KW-0136">Cellulose degradation</keyword>
<dbReference type="EC" id="3.2.1.21" evidence="3 11"/>
<feature type="binding site" evidence="10">
    <location>
        <begin position="436"/>
        <end position="437"/>
    </location>
    <ligand>
        <name>substrate</name>
    </ligand>
</feature>
<evidence type="ECO:0000256" key="5">
    <source>
        <dbReference type="ARBA" id="ARBA00023001"/>
    </source>
</evidence>
<comment type="similarity">
    <text evidence="2 11">Belongs to the glycosyl hydrolase 1 family.</text>
</comment>
<dbReference type="Pfam" id="PF00232">
    <property type="entry name" value="Glyco_hydro_1"/>
    <property type="match status" value="1"/>
</dbReference>
<feature type="binding site" evidence="10">
    <location>
        <position position="192"/>
    </location>
    <ligand>
        <name>substrate</name>
    </ligand>
</feature>
<feature type="binding site" evidence="10">
    <location>
        <position position="322"/>
    </location>
    <ligand>
        <name>substrate</name>
    </ligand>
</feature>
<name>A0A2T0RWT1_9BACT</name>
<dbReference type="EMBL" id="PVTE01000037">
    <property type="protein sequence ID" value="PRY25634.1"/>
    <property type="molecule type" value="Genomic_DNA"/>
</dbReference>
<dbReference type="PRINTS" id="PR00131">
    <property type="entry name" value="GLHYDRLASE1"/>
</dbReference>
<evidence type="ECO:0000256" key="9">
    <source>
        <dbReference type="PIRSR" id="PIRSR617736-1"/>
    </source>
</evidence>
<dbReference type="Proteomes" id="UP000238375">
    <property type="component" value="Unassembled WGS sequence"/>
</dbReference>
<feature type="active site" description="Proton donor" evidence="9">
    <location>
        <position position="193"/>
    </location>
</feature>
<feature type="binding site" evidence="10">
    <location>
        <position position="429"/>
    </location>
    <ligand>
        <name>substrate</name>
    </ligand>
</feature>
<evidence type="ECO:0000256" key="3">
    <source>
        <dbReference type="ARBA" id="ARBA00012744"/>
    </source>
</evidence>
<feature type="active site" description="Nucleophile" evidence="9">
    <location>
        <position position="383"/>
    </location>
</feature>
<dbReference type="Gene3D" id="3.20.20.80">
    <property type="entry name" value="Glycosidases"/>
    <property type="match status" value="1"/>
</dbReference>
<feature type="binding site" evidence="10">
    <location>
        <position position="42"/>
    </location>
    <ligand>
        <name>substrate</name>
    </ligand>
</feature>
<evidence type="ECO:0000256" key="8">
    <source>
        <dbReference type="ARBA" id="ARBA00023326"/>
    </source>
</evidence>
<organism evidence="12 13">
    <name type="scientific">Spirosoma oryzae</name>
    <dbReference type="NCBI Taxonomy" id="1469603"/>
    <lineage>
        <taxon>Bacteria</taxon>
        <taxon>Pseudomonadati</taxon>
        <taxon>Bacteroidota</taxon>
        <taxon>Cytophagia</taxon>
        <taxon>Cytophagales</taxon>
        <taxon>Cytophagaceae</taxon>
        <taxon>Spirosoma</taxon>
    </lineage>
</organism>
<evidence type="ECO:0000256" key="10">
    <source>
        <dbReference type="PIRSR" id="PIRSR617736-2"/>
    </source>
</evidence>
<dbReference type="InterPro" id="IPR017853">
    <property type="entry name" value="GH"/>
</dbReference>
<evidence type="ECO:0000256" key="2">
    <source>
        <dbReference type="ARBA" id="ARBA00010838"/>
    </source>
</evidence>
<evidence type="ECO:0000256" key="6">
    <source>
        <dbReference type="ARBA" id="ARBA00023277"/>
    </source>
</evidence>
<evidence type="ECO:0000256" key="7">
    <source>
        <dbReference type="ARBA" id="ARBA00023295"/>
    </source>
</evidence>
<proteinExistence type="inferred from homology"/>
<comment type="caution">
    <text evidence="12">The sequence shown here is derived from an EMBL/GenBank/DDBJ whole genome shotgun (WGS) entry which is preliminary data.</text>
</comment>
<reference evidence="12 13" key="1">
    <citation type="submission" date="2018-03" db="EMBL/GenBank/DDBJ databases">
        <title>Genomic Encyclopedia of Archaeal and Bacterial Type Strains, Phase II (KMG-II): from individual species to whole genera.</title>
        <authorList>
            <person name="Goeker M."/>
        </authorList>
    </citation>
    <scope>NUCLEOTIDE SEQUENCE [LARGE SCALE GENOMIC DNA]</scope>
    <source>
        <strain evidence="12 13">DSM 28354</strain>
    </source>
</reference>
<evidence type="ECO:0000256" key="11">
    <source>
        <dbReference type="RuleBase" id="RU361175"/>
    </source>
</evidence>
<dbReference type="NCBIfam" id="TIGR03356">
    <property type="entry name" value="BGL"/>
    <property type="match status" value="1"/>
</dbReference>
<sequence length="483" mass="55070">MPDHFRDVLTTQPHLPAADPALVSRAAFGPDFVWGTATAAYQIEGAVDRDGRGPSIWDTFSHQRGKIKTGEHGDIACEFYDRYEDDLRLHKALGFPHFRFSIAWSRILPDGLGPQHGGRVNEAGLAFYDRLIDHCLSLGMTPWITLYHWDLPQALENLGGWPNRKIVDWFADYVDVCTKTFGPKVKHWIILNEPLASSVLGYFTGTHAPGRRSLRALLPSIHHTALAQAEGGRVVRRNVPDAHVGTTFSCSPVDPYTDATRDRAAAKRVDALLNRLFIEPALGMGYPTDELSFLNGIFKKHAQPGDLEKLAFDFDFIGLQHYFRVVVEHTYFVPYIWSKDISPLSRGVQTITEMGWEVNPDSLYRVIQRFSQYDGIRKLYITESGAAFYDTVQQGHVHDPQRISYHQDYLQSVLRAKNDGFAVDGYFVWTFLDNFEWAEGYRPRFGLVYVDFRTQQRIVKDSGHWFQQLLTDPVDWSAHLKAH</sequence>
<dbReference type="PANTHER" id="PTHR10353:SF36">
    <property type="entry name" value="LP05116P"/>
    <property type="match status" value="1"/>
</dbReference>
<dbReference type="SUPFAM" id="SSF51445">
    <property type="entry name" value="(Trans)glycosidases"/>
    <property type="match status" value="1"/>
</dbReference>
<dbReference type="InterPro" id="IPR017736">
    <property type="entry name" value="Glyco_hydro_1_beta-glucosidase"/>
</dbReference>
<gene>
    <name evidence="12" type="ORF">CLV58_13735</name>
</gene>
<dbReference type="PANTHER" id="PTHR10353">
    <property type="entry name" value="GLYCOSYL HYDROLASE"/>
    <property type="match status" value="1"/>
</dbReference>
<keyword evidence="6" id="KW-0119">Carbohydrate metabolism</keyword>
<evidence type="ECO:0000313" key="13">
    <source>
        <dbReference type="Proteomes" id="UP000238375"/>
    </source>
</evidence>
<keyword evidence="8" id="KW-0624">Polysaccharide degradation</keyword>
<dbReference type="AlphaFoldDB" id="A0A2T0RWT1"/>
<keyword evidence="7 11" id="KW-0326">Glycosidase</keyword>
<evidence type="ECO:0000256" key="4">
    <source>
        <dbReference type="ARBA" id="ARBA00022801"/>
    </source>
</evidence>